<evidence type="ECO:0000313" key="1">
    <source>
        <dbReference type="EMBL" id="KAK4783929.1"/>
    </source>
</evidence>
<reference evidence="1 2" key="1">
    <citation type="journal article" date="2023" name="Hortic Res">
        <title>Pangenome of water caltrop reveals structural variations and asymmetric subgenome divergence after allopolyploidization.</title>
        <authorList>
            <person name="Zhang X."/>
            <person name="Chen Y."/>
            <person name="Wang L."/>
            <person name="Yuan Y."/>
            <person name="Fang M."/>
            <person name="Shi L."/>
            <person name="Lu R."/>
            <person name="Comes H.P."/>
            <person name="Ma Y."/>
            <person name="Chen Y."/>
            <person name="Huang G."/>
            <person name="Zhou Y."/>
            <person name="Zheng Z."/>
            <person name="Qiu Y."/>
        </authorList>
    </citation>
    <scope>NUCLEOTIDE SEQUENCE [LARGE SCALE GENOMIC DNA]</scope>
    <source>
        <strain evidence="1">F231</strain>
    </source>
</reference>
<comment type="caution">
    <text evidence="1">The sequence shown here is derived from an EMBL/GenBank/DDBJ whole genome shotgun (WGS) entry which is preliminary data.</text>
</comment>
<dbReference type="Proteomes" id="UP001346149">
    <property type="component" value="Unassembled WGS sequence"/>
</dbReference>
<dbReference type="AlphaFoldDB" id="A0AAN7LGM6"/>
<sequence length="141" mass="15877">MRKETLPGKRRLKVAEKSMLDPCYTAGAAAIVSLVNLDKSLQAGGNIAGALNESMSYLPHLPCTHYPKWRYDDICDFRGVCLLSPRHLIELKFSRIHLAQLEYFEFEPISKSNAEFVLGVNFSPTAIKRFKMSTVVSQDLL</sequence>
<evidence type="ECO:0000313" key="2">
    <source>
        <dbReference type="Proteomes" id="UP001346149"/>
    </source>
</evidence>
<accession>A0AAN7LGM6</accession>
<organism evidence="1 2">
    <name type="scientific">Trapa natans</name>
    <name type="common">Water chestnut</name>
    <dbReference type="NCBI Taxonomy" id="22666"/>
    <lineage>
        <taxon>Eukaryota</taxon>
        <taxon>Viridiplantae</taxon>
        <taxon>Streptophyta</taxon>
        <taxon>Embryophyta</taxon>
        <taxon>Tracheophyta</taxon>
        <taxon>Spermatophyta</taxon>
        <taxon>Magnoliopsida</taxon>
        <taxon>eudicotyledons</taxon>
        <taxon>Gunneridae</taxon>
        <taxon>Pentapetalae</taxon>
        <taxon>rosids</taxon>
        <taxon>malvids</taxon>
        <taxon>Myrtales</taxon>
        <taxon>Lythraceae</taxon>
        <taxon>Trapa</taxon>
    </lineage>
</organism>
<proteinExistence type="predicted"/>
<keyword evidence="2" id="KW-1185">Reference proteome</keyword>
<gene>
    <name evidence="1" type="ORF">SAY86_018297</name>
</gene>
<name>A0AAN7LGM6_TRANT</name>
<protein>
    <submittedName>
        <fullName evidence="1">Uncharacterized protein</fullName>
    </submittedName>
</protein>
<dbReference type="EMBL" id="JAXQNO010000014">
    <property type="protein sequence ID" value="KAK4783929.1"/>
    <property type="molecule type" value="Genomic_DNA"/>
</dbReference>